<sequence length="93" mass="10993">WTTGNEKIDEFIREAQVDSIYYNKIIEWIPFEQLKDIKEVSNSGFGQIYSVTWIDGKQKYTSKKRRLMLSHKKNCKVALKSLNDSSSFLKEIR</sequence>
<reference evidence="1 2" key="1">
    <citation type="submission" date="2021-06" db="EMBL/GenBank/DDBJ databases">
        <authorList>
            <person name="Kallberg Y."/>
            <person name="Tangrot J."/>
            <person name="Rosling A."/>
        </authorList>
    </citation>
    <scope>NUCLEOTIDE SEQUENCE [LARGE SCALE GENOMIC DNA]</scope>
    <source>
        <strain evidence="1 2">120-4 pot B 10/14</strain>
    </source>
</reference>
<evidence type="ECO:0000313" key="2">
    <source>
        <dbReference type="Proteomes" id="UP000789901"/>
    </source>
</evidence>
<evidence type="ECO:0000313" key="1">
    <source>
        <dbReference type="EMBL" id="CAG8794427.1"/>
    </source>
</evidence>
<feature type="non-terminal residue" evidence="1">
    <location>
        <position position="1"/>
    </location>
</feature>
<dbReference type="Proteomes" id="UP000789901">
    <property type="component" value="Unassembled WGS sequence"/>
</dbReference>
<accession>A0ABN7VRD3</accession>
<gene>
    <name evidence="1" type="ORF">GMARGA_LOCUS21776</name>
</gene>
<organism evidence="1 2">
    <name type="scientific">Gigaspora margarita</name>
    <dbReference type="NCBI Taxonomy" id="4874"/>
    <lineage>
        <taxon>Eukaryota</taxon>
        <taxon>Fungi</taxon>
        <taxon>Fungi incertae sedis</taxon>
        <taxon>Mucoromycota</taxon>
        <taxon>Glomeromycotina</taxon>
        <taxon>Glomeromycetes</taxon>
        <taxon>Diversisporales</taxon>
        <taxon>Gigasporaceae</taxon>
        <taxon>Gigaspora</taxon>
    </lineage>
</organism>
<protein>
    <submittedName>
        <fullName evidence="1">45558_t:CDS:1</fullName>
    </submittedName>
</protein>
<name>A0ABN7VRD3_GIGMA</name>
<dbReference type="EMBL" id="CAJVQB010020435">
    <property type="protein sequence ID" value="CAG8794427.1"/>
    <property type="molecule type" value="Genomic_DNA"/>
</dbReference>
<comment type="caution">
    <text evidence="1">The sequence shown here is derived from an EMBL/GenBank/DDBJ whole genome shotgun (WGS) entry which is preliminary data.</text>
</comment>
<keyword evidence="2" id="KW-1185">Reference proteome</keyword>
<proteinExistence type="predicted"/>